<dbReference type="EMBL" id="BTGU01000010">
    <property type="protein sequence ID" value="GMN40142.1"/>
    <property type="molecule type" value="Genomic_DNA"/>
</dbReference>
<evidence type="ECO:0000313" key="2">
    <source>
        <dbReference type="Proteomes" id="UP001187192"/>
    </source>
</evidence>
<dbReference type="AlphaFoldDB" id="A0AA87ZTP5"/>
<gene>
    <name evidence="1" type="ORF">TIFTF001_009365</name>
</gene>
<organism evidence="1 2">
    <name type="scientific">Ficus carica</name>
    <name type="common">Common fig</name>
    <dbReference type="NCBI Taxonomy" id="3494"/>
    <lineage>
        <taxon>Eukaryota</taxon>
        <taxon>Viridiplantae</taxon>
        <taxon>Streptophyta</taxon>
        <taxon>Embryophyta</taxon>
        <taxon>Tracheophyta</taxon>
        <taxon>Spermatophyta</taxon>
        <taxon>Magnoliopsida</taxon>
        <taxon>eudicotyledons</taxon>
        <taxon>Gunneridae</taxon>
        <taxon>Pentapetalae</taxon>
        <taxon>rosids</taxon>
        <taxon>fabids</taxon>
        <taxon>Rosales</taxon>
        <taxon>Moraceae</taxon>
        <taxon>Ficeae</taxon>
        <taxon>Ficus</taxon>
    </lineage>
</organism>
<keyword evidence="2" id="KW-1185">Reference proteome</keyword>
<name>A0AA87ZTP5_FICCA</name>
<proteinExistence type="predicted"/>
<reference evidence="1" key="1">
    <citation type="submission" date="2023-07" db="EMBL/GenBank/DDBJ databases">
        <title>draft genome sequence of fig (Ficus carica).</title>
        <authorList>
            <person name="Takahashi T."/>
            <person name="Nishimura K."/>
        </authorList>
    </citation>
    <scope>NUCLEOTIDE SEQUENCE</scope>
</reference>
<protein>
    <submittedName>
        <fullName evidence="1">Uncharacterized protein</fullName>
    </submittedName>
</protein>
<accession>A0AA87ZTP5</accession>
<evidence type="ECO:0000313" key="1">
    <source>
        <dbReference type="EMBL" id="GMN40142.1"/>
    </source>
</evidence>
<comment type="caution">
    <text evidence="1">The sequence shown here is derived from an EMBL/GenBank/DDBJ whole genome shotgun (WGS) entry which is preliminary data.</text>
</comment>
<sequence>MVDRGGEADEVIYLVDLEEERLNDAVVSSMADNANEPTVVTLLPRPLTTPLVTNTYS</sequence>
<dbReference type="Gramene" id="FCD_00009115-RA">
    <property type="protein sequence ID" value="FCD_00009115-RA:cds"/>
    <property type="gene ID" value="FCD_00009115"/>
</dbReference>
<dbReference type="Proteomes" id="UP001187192">
    <property type="component" value="Unassembled WGS sequence"/>
</dbReference>